<keyword evidence="1" id="KW-0732">Signal</keyword>
<evidence type="ECO:0000313" key="4">
    <source>
        <dbReference type="Proteomes" id="UP000027725"/>
    </source>
</evidence>
<dbReference type="PANTHER" id="PTHR30189">
    <property type="entry name" value="LPS-ASSEMBLY PROTEIN"/>
    <property type="match status" value="1"/>
</dbReference>
<dbReference type="GO" id="GO:1990351">
    <property type="term" value="C:transporter complex"/>
    <property type="evidence" value="ECO:0007669"/>
    <property type="project" value="TreeGrafter"/>
</dbReference>
<comment type="similarity">
    <text evidence="1">Belongs to the LptD family.</text>
</comment>
<accession>A0A074THP0</accession>
<dbReference type="EMBL" id="JHEH01000029">
    <property type="protein sequence ID" value="KEP68558.1"/>
    <property type="molecule type" value="Genomic_DNA"/>
</dbReference>
<feature type="domain" description="LptD C-terminal" evidence="2">
    <location>
        <begin position="303"/>
        <end position="671"/>
    </location>
</feature>
<gene>
    <name evidence="1" type="primary">lptD</name>
    <name evidence="3" type="ORF">DL1_09855</name>
</gene>
<protein>
    <recommendedName>
        <fullName evidence="1">LPS-assembly protein LptD</fullName>
    </recommendedName>
</protein>
<organism evidence="3 4">
    <name type="scientific">Thioclava dalianensis</name>
    <dbReference type="NCBI Taxonomy" id="1185766"/>
    <lineage>
        <taxon>Bacteria</taxon>
        <taxon>Pseudomonadati</taxon>
        <taxon>Pseudomonadota</taxon>
        <taxon>Alphaproteobacteria</taxon>
        <taxon>Rhodobacterales</taxon>
        <taxon>Paracoccaceae</taxon>
        <taxon>Thioclava</taxon>
    </lineage>
</organism>
<dbReference type="GO" id="GO:0009279">
    <property type="term" value="C:cell outer membrane"/>
    <property type="evidence" value="ECO:0007669"/>
    <property type="project" value="UniProtKB-SubCell"/>
</dbReference>
<dbReference type="eggNOG" id="COG1452">
    <property type="taxonomic scope" value="Bacteria"/>
</dbReference>
<keyword evidence="1" id="KW-0998">Cell outer membrane</keyword>
<evidence type="ECO:0000313" key="3">
    <source>
        <dbReference type="EMBL" id="KEP68558.1"/>
    </source>
</evidence>
<name>A0A074THP0_9RHOB</name>
<keyword evidence="1" id="KW-0472">Membrane</keyword>
<keyword evidence="4" id="KW-1185">Reference proteome</keyword>
<comment type="subunit">
    <text evidence="1">Component of the lipopolysaccharide transport and assembly complex.</text>
</comment>
<dbReference type="GO" id="GO:0015920">
    <property type="term" value="P:lipopolysaccharide transport"/>
    <property type="evidence" value="ECO:0007669"/>
    <property type="project" value="InterPro"/>
</dbReference>
<reference evidence="3 4" key="1">
    <citation type="submission" date="2014-03" db="EMBL/GenBank/DDBJ databases">
        <title>The draft genome sequence of Thioclava dalianensis DLFJ1-1.</title>
        <authorList>
            <person name="Lai Q."/>
            <person name="Shao Z."/>
        </authorList>
    </citation>
    <scope>NUCLEOTIDE SEQUENCE [LARGE SCALE GENOMIC DNA]</scope>
    <source>
        <strain evidence="3 4">DLFJ1-1</strain>
    </source>
</reference>
<dbReference type="InterPro" id="IPR020889">
    <property type="entry name" value="LipoPS_assembly_LptD"/>
</dbReference>
<sequence precursor="true">MMVAREWTAALSGKMVRVATLSAGVALAPLAASPVMAQSLGATGPNSAAIPTTDELATLLADKVQIEGQSTLVASGNVQVYYHSNRLTATRVVYDRSKDTLRIEGPIRLEQPGRAGSIIVASQAELSPDLRTGILLSARMVMARELQLAAASIERKSDTLTVMNRVVTSSCRVCTIDPTPLWEIRARKVESNTQTRQITFYDAQFRAFGVPVAYLPRLRMPAPGVRRMSGLLRPSVRTTSGLGVGLKLPYFFALGPSRDLTVTPYIAGSYTRTLGLRYRQAYNWGNLELSGAASRDSIRKGVTRGYLFGNLDATLPDDFKLDAQLRLVSDDAYLLNYGISDTDRLWSGVNLERVRRNELITLRAGNTHTIRADESNSIEPMLSGTAQWVRSFSPGQIGGLATLRLSTLAARRASDSLLDSNGDGIPDGRDMVRGSFTADWQRNWLLPGGVLGSIQAQYAADIIETKSDPNFPRTILRGQPTLATELRWPWVKSSGRAAYVIEPIAQLVFAPNQLKASPNEDSTLPELDEGNLFSLSRFPGEDARETGLRANLGLGWTRYDASGWSLGVVAGRVFRQRDLGQFAPETSIGGIRSDWMVSSHLSLASGLTLANRMLFDDDFTVSREEMRLAWQAKRYQVSAGYLWLEANAAEMRPDPLSELELATTFKIKSDWSGSFGTRYDFTANRAARADLGLTYTNECLQVDLSLSRRFTSSTSVSPETDLGLSVQLVGFGASNGAAVARSCAR</sequence>
<comment type="subcellular location">
    <subcellularLocation>
        <location evidence="1">Cell outer membrane</location>
    </subcellularLocation>
</comment>
<dbReference type="Proteomes" id="UP000027725">
    <property type="component" value="Unassembled WGS sequence"/>
</dbReference>
<dbReference type="RefSeq" id="WP_143081728.1">
    <property type="nucleotide sequence ID" value="NZ_FOVB01000007.1"/>
</dbReference>
<dbReference type="AlphaFoldDB" id="A0A074THP0"/>
<evidence type="ECO:0000259" key="2">
    <source>
        <dbReference type="Pfam" id="PF04453"/>
    </source>
</evidence>
<proteinExistence type="inferred from homology"/>
<dbReference type="OrthoDB" id="9760225at2"/>
<comment type="caution">
    <text evidence="3">The sequence shown here is derived from an EMBL/GenBank/DDBJ whole genome shotgun (WGS) entry which is preliminary data.</text>
</comment>
<dbReference type="InterPro" id="IPR050218">
    <property type="entry name" value="LptD"/>
</dbReference>
<dbReference type="STRING" id="1185766.SAMN05216224_107103"/>
<comment type="caution">
    <text evidence="1">Lacks conserved residue(s) required for the propagation of feature annotation.</text>
</comment>
<dbReference type="Pfam" id="PF04453">
    <property type="entry name" value="LptD"/>
    <property type="match status" value="1"/>
</dbReference>
<comment type="function">
    <text evidence="1">Involved in the assembly of lipopolysaccharide (LPS) at the surface of the outer membrane.</text>
</comment>
<evidence type="ECO:0000256" key="1">
    <source>
        <dbReference type="HAMAP-Rule" id="MF_01411"/>
    </source>
</evidence>
<feature type="signal peptide" evidence="1">
    <location>
        <begin position="1"/>
        <end position="37"/>
    </location>
</feature>
<feature type="chain" id="PRO_5008981466" description="LPS-assembly protein LptD" evidence="1">
    <location>
        <begin position="38"/>
        <end position="745"/>
    </location>
</feature>
<dbReference type="InterPro" id="IPR007543">
    <property type="entry name" value="LptD_C"/>
</dbReference>
<dbReference type="GO" id="GO:0043165">
    <property type="term" value="P:Gram-negative-bacterium-type cell outer membrane assembly"/>
    <property type="evidence" value="ECO:0007669"/>
    <property type="project" value="UniProtKB-UniRule"/>
</dbReference>
<dbReference type="HAMAP" id="MF_01411">
    <property type="entry name" value="LPS_assembly_LptD"/>
    <property type="match status" value="1"/>
</dbReference>
<dbReference type="PANTHER" id="PTHR30189:SF1">
    <property type="entry name" value="LPS-ASSEMBLY PROTEIN LPTD"/>
    <property type="match status" value="1"/>
</dbReference>